<evidence type="ECO:0008006" key="5">
    <source>
        <dbReference type="Google" id="ProtNLM"/>
    </source>
</evidence>
<evidence type="ECO:0000256" key="2">
    <source>
        <dbReference type="SAM" id="SignalP"/>
    </source>
</evidence>
<keyword evidence="2" id="KW-0732">Signal</keyword>
<organism evidence="3 4">
    <name type="scientific">Orbilia brochopaga</name>
    <dbReference type="NCBI Taxonomy" id="3140254"/>
    <lineage>
        <taxon>Eukaryota</taxon>
        <taxon>Fungi</taxon>
        <taxon>Dikarya</taxon>
        <taxon>Ascomycota</taxon>
        <taxon>Pezizomycotina</taxon>
        <taxon>Orbiliomycetes</taxon>
        <taxon>Orbiliales</taxon>
        <taxon>Orbiliaceae</taxon>
        <taxon>Orbilia</taxon>
    </lineage>
</organism>
<keyword evidence="4" id="KW-1185">Reference proteome</keyword>
<evidence type="ECO:0000313" key="3">
    <source>
        <dbReference type="EMBL" id="KAK6353501.1"/>
    </source>
</evidence>
<feature type="signal peptide" evidence="2">
    <location>
        <begin position="1"/>
        <end position="16"/>
    </location>
</feature>
<comment type="caution">
    <text evidence="3">The sequence shown here is derived from an EMBL/GenBank/DDBJ whole genome shotgun (WGS) entry which is preliminary data.</text>
</comment>
<sequence>MVSKVAFLLLLPSALAGVLPRAVSTQTREFCYTKYAKTSGGATLPTKTNKHVLFTGLALVIQTTHPVVTKSRGAVTSTATATSTVVSTFTDTAVTDTFSTTTTEIDTTTFTSTITTTSIRTATSTFFTSTSTLVEQPPNFTNVFDSTGDTTYVPPTRQKKRTPAKTPSKPSLPGIGLLRGNDARYPASVVCEEFIQPVRAYTLTIKLGATTTTVPASTTTQTITTTSTSTSTVVPPDVSTTETFTTSSTTTLTTATTVPTIIVTTATETVVSATSTQHAACTDPANLLGPRIQSGETLDHIDNDYFGINYLPSATDCCNACWNTDNCAASIYDTLSGFCYGIPPVDGGKCVVGQQSPAGGLIHQAGDVPYALIASNGPCGTWADHGTY</sequence>
<reference evidence="3 4" key="1">
    <citation type="submission" date="2019-10" db="EMBL/GenBank/DDBJ databases">
        <authorList>
            <person name="Palmer J.M."/>
        </authorList>
    </citation>
    <scope>NUCLEOTIDE SEQUENCE [LARGE SCALE GENOMIC DNA]</scope>
    <source>
        <strain evidence="3 4">TWF696</strain>
    </source>
</reference>
<name>A0AAV9V0W5_9PEZI</name>
<gene>
    <name evidence="3" type="ORF">TWF696_005464</name>
</gene>
<feature type="chain" id="PRO_5043720928" description="Apple domain-containing protein" evidence="2">
    <location>
        <begin position="17"/>
        <end position="388"/>
    </location>
</feature>
<evidence type="ECO:0000313" key="4">
    <source>
        <dbReference type="Proteomes" id="UP001375240"/>
    </source>
</evidence>
<dbReference type="EMBL" id="JAVHNQ010000003">
    <property type="protein sequence ID" value="KAK6353501.1"/>
    <property type="molecule type" value="Genomic_DNA"/>
</dbReference>
<proteinExistence type="predicted"/>
<dbReference type="Proteomes" id="UP001375240">
    <property type="component" value="Unassembled WGS sequence"/>
</dbReference>
<evidence type="ECO:0000256" key="1">
    <source>
        <dbReference type="SAM" id="MobiDB-lite"/>
    </source>
</evidence>
<dbReference type="AlphaFoldDB" id="A0AAV9V0W5"/>
<accession>A0AAV9V0W5</accession>
<protein>
    <recommendedName>
        <fullName evidence="5">Apple domain-containing protein</fullName>
    </recommendedName>
</protein>
<feature type="region of interest" description="Disordered" evidence="1">
    <location>
        <begin position="147"/>
        <end position="177"/>
    </location>
</feature>